<dbReference type="EMBL" id="KN716668">
    <property type="protein sequence ID" value="KJH42414.1"/>
    <property type="molecule type" value="Genomic_DNA"/>
</dbReference>
<accession>A0A0D8XFE5</accession>
<protein>
    <submittedName>
        <fullName evidence="1">Uncharacterized protein</fullName>
    </submittedName>
</protein>
<name>A0A0D8XFE5_DICVI</name>
<gene>
    <name evidence="1" type="ORF">DICVIV_11599</name>
</gene>
<dbReference type="OrthoDB" id="73997at2759"/>
<dbReference type="Proteomes" id="UP000053766">
    <property type="component" value="Unassembled WGS sequence"/>
</dbReference>
<keyword evidence="2" id="KW-1185">Reference proteome</keyword>
<reference evidence="2" key="2">
    <citation type="journal article" date="2016" name="Sci. Rep.">
        <title>Dictyocaulus viviparus genome, variome and transcriptome elucidate lungworm biology and support future intervention.</title>
        <authorList>
            <person name="McNulty S.N."/>
            <person name="Strube C."/>
            <person name="Rosa B.A."/>
            <person name="Martin J.C."/>
            <person name="Tyagi R."/>
            <person name="Choi Y.J."/>
            <person name="Wang Q."/>
            <person name="Hallsworth Pepin K."/>
            <person name="Zhang X."/>
            <person name="Ozersky P."/>
            <person name="Wilson R.K."/>
            <person name="Sternberg P.W."/>
            <person name="Gasser R.B."/>
            <person name="Mitreva M."/>
        </authorList>
    </citation>
    <scope>NUCLEOTIDE SEQUENCE [LARGE SCALE GENOMIC DNA]</scope>
    <source>
        <strain evidence="2">HannoverDv2000</strain>
    </source>
</reference>
<evidence type="ECO:0000313" key="1">
    <source>
        <dbReference type="EMBL" id="KJH42414.1"/>
    </source>
</evidence>
<dbReference type="AlphaFoldDB" id="A0A0D8XFE5"/>
<evidence type="ECO:0000313" key="2">
    <source>
        <dbReference type="Proteomes" id="UP000053766"/>
    </source>
</evidence>
<organism evidence="1 2">
    <name type="scientific">Dictyocaulus viviparus</name>
    <name type="common">Bovine lungworm</name>
    <dbReference type="NCBI Taxonomy" id="29172"/>
    <lineage>
        <taxon>Eukaryota</taxon>
        <taxon>Metazoa</taxon>
        <taxon>Ecdysozoa</taxon>
        <taxon>Nematoda</taxon>
        <taxon>Chromadorea</taxon>
        <taxon>Rhabditida</taxon>
        <taxon>Rhabditina</taxon>
        <taxon>Rhabditomorpha</taxon>
        <taxon>Strongyloidea</taxon>
        <taxon>Metastrongylidae</taxon>
        <taxon>Dictyocaulus</taxon>
    </lineage>
</organism>
<reference evidence="1 2" key="1">
    <citation type="submission" date="2013-11" db="EMBL/GenBank/DDBJ databases">
        <title>Draft genome of the bovine lungworm Dictyocaulus viviparus.</title>
        <authorList>
            <person name="Mitreva M."/>
        </authorList>
    </citation>
    <scope>NUCLEOTIDE SEQUENCE [LARGE SCALE GENOMIC DNA]</scope>
    <source>
        <strain evidence="1 2">HannoverDv2000</strain>
    </source>
</reference>
<sequence length="415" mass="48128">MNEGSSSKAVRSFPLAPFIPALLRILLWCRAEKLRLFTAATVISISSLKDISFILDWISKCDLKNVRANHIHAVLSLMSFVLKINNYGEVKERVRKILMDLIRTGLWLKWCDLNKYVFLLMCNDLHLEFTTSIDTNDLVLTKRPLAEAVLLGGNFDYVNLGSDYELRLEIYRYIQKSAENVKNVKFILDYVIDDLKNCVTERDASRILDVIYLNKESFSDTDRKAIAEYVLLRLGNWKMPNTISLARRLLAFLFNKVTASTEELKWIEQCTYVEEKLSKEIALQVGAHYLKQGFDKRVLTHMIVFLQDDDLHIRELASTILSPFLLKTDRVLNPAVCYRLMRETVLPSEDEMTKKEVRHTEMPFNWVIRRSSKETLYDACSSNPYAETGYFGDYNEVKVMINDLLQSDNREQANT</sequence>
<proteinExistence type="predicted"/>
<dbReference type="STRING" id="29172.A0A0D8XFE5"/>